<reference evidence="1" key="1">
    <citation type="journal article" date="2023" name="Science">
        <title>Genome structures resolve the early diversification of teleost fishes.</title>
        <authorList>
            <person name="Parey E."/>
            <person name="Louis A."/>
            <person name="Montfort J."/>
            <person name="Bouchez O."/>
            <person name="Roques C."/>
            <person name="Iampietro C."/>
            <person name="Lluch J."/>
            <person name="Castinel A."/>
            <person name="Donnadieu C."/>
            <person name="Desvignes T."/>
            <person name="Floi Bucao C."/>
            <person name="Jouanno E."/>
            <person name="Wen M."/>
            <person name="Mejri S."/>
            <person name="Dirks R."/>
            <person name="Jansen H."/>
            <person name="Henkel C."/>
            <person name="Chen W.J."/>
            <person name="Zahm M."/>
            <person name="Cabau C."/>
            <person name="Klopp C."/>
            <person name="Thompson A.W."/>
            <person name="Robinson-Rechavi M."/>
            <person name="Braasch I."/>
            <person name="Lecointre G."/>
            <person name="Bobe J."/>
            <person name="Postlethwait J.H."/>
            <person name="Berthelot C."/>
            <person name="Roest Crollius H."/>
            <person name="Guiguen Y."/>
        </authorList>
    </citation>
    <scope>NUCLEOTIDE SEQUENCE</scope>
    <source>
        <strain evidence="1">Concon-B</strain>
    </source>
</reference>
<sequence length="150" mass="16341">MEGFRVRLSLSTTVVFQAQRIKSPRKVVVEVDCFEDPGAILVLQWNACAVMMSAARAPREACQLTDVQPPVECPRTLLNPFPFPLGMVSLVHGRSCGNGRAPGVEIGGQKCGTVQMWNTQEGMRGREGCCPATLSTGRQSLRVTHKEVTL</sequence>
<organism evidence="1 2">
    <name type="scientific">Conger conger</name>
    <name type="common">Conger eel</name>
    <name type="synonym">Muraena conger</name>
    <dbReference type="NCBI Taxonomy" id="82655"/>
    <lineage>
        <taxon>Eukaryota</taxon>
        <taxon>Metazoa</taxon>
        <taxon>Chordata</taxon>
        <taxon>Craniata</taxon>
        <taxon>Vertebrata</taxon>
        <taxon>Euteleostomi</taxon>
        <taxon>Actinopterygii</taxon>
        <taxon>Neopterygii</taxon>
        <taxon>Teleostei</taxon>
        <taxon>Anguilliformes</taxon>
        <taxon>Congridae</taxon>
        <taxon>Conger</taxon>
    </lineage>
</organism>
<dbReference type="AlphaFoldDB" id="A0A9Q1D8V0"/>
<dbReference type="EMBL" id="JAFJMO010000011">
    <property type="protein sequence ID" value="KAJ8262953.1"/>
    <property type="molecule type" value="Genomic_DNA"/>
</dbReference>
<accession>A0A9Q1D8V0</accession>
<dbReference type="OrthoDB" id="10521180at2759"/>
<keyword evidence="2" id="KW-1185">Reference proteome</keyword>
<gene>
    <name evidence="1" type="ORF">COCON_G00154100</name>
</gene>
<evidence type="ECO:0000313" key="2">
    <source>
        <dbReference type="Proteomes" id="UP001152803"/>
    </source>
</evidence>
<protein>
    <submittedName>
        <fullName evidence="1">Uncharacterized protein</fullName>
    </submittedName>
</protein>
<comment type="caution">
    <text evidence="1">The sequence shown here is derived from an EMBL/GenBank/DDBJ whole genome shotgun (WGS) entry which is preliminary data.</text>
</comment>
<name>A0A9Q1D8V0_CONCO</name>
<dbReference type="Proteomes" id="UP001152803">
    <property type="component" value="Unassembled WGS sequence"/>
</dbReference>
<proteinExistence type="predicted"/>
<evidence type="ECO:0000313" key="1">
    <source>
        <dbReference type="EMBL" id="KAJ8262953.1"/>
    </source>
</evidence>